<dbReference type="EMBL" id="JYDP01000013">
    <property type="protein sequence ID" value="KRZ16146.1"/>
    <property type="molecule type" value="Genomic_DNA"/>
</dbReference>
<evidence type="ECO:0000256" key="1">
    <source>
        <dbReference type="SAM" id="Phobius"/>
    </source>
</evidence>
<organism evidence="2 3">
    <name type="scientific">Trichinella zimbabwensis</name>
    <dbReference type="NCBI Taxonomy" id="268475"/>
    <lineage>
        <taxon>Eukaryota</taxon>
        <taxon>Metazoa</taxon>
        <taxon>Ecdysozoa</taxon>
        <taxon>Nematoda</taxon>
        <taxon>Enoplea</taxon>
        <taxon>Dorylaimia</taxon>
        <taxon>Trichinellida</taxon>
        <taxon>Trichinellidae</taxon>
        <taxon>Trichinella</taxon>
    </lineage>
</organism>
<evidence type="ECO:0000313" key="3">
    <source>
        <dbReference type="Proteomes" id="UP000055024"/>
    </source>
</evidence>
<accession>A0A0V1I1M8</accession>
<comment type="caution">
    <text evidence="2">The sequence shown here is derived from an EMBL/GenBank/DDBJ whole genome shotgun (WGS) entry which is preliminary data.</text>
</comment>
<feature type="non-terminal residue" evidence="2">
    <location>
        <position position="1"/>
    </location>
</feature>
<feature type="transmembrane region" description="Helical" evidence="1">
    <location>
        <begin position="33"/>
        <end position="56"/>
    </location>
</feature>
<keyword evidence="1" id="KW-0812">Transmembrane</keyword>
<dbReference type="Proteomes" id="UP000055024">
    <property type="component" value="Unassembled WGS sequence"/>
</dbReference>
<keyword evidence="1" id="KW-0472">Membrane</keyword>
<dbReference type="OrthoDB" id="10535926at2759"/>
<sequence length="196" mass="22522">LYCVYGDFDKSNFNSYYGVSVAILKTMILDNGYGMTIVILKAVYSAFICFSMVVLWNCREAFSTSFSNVLWVFARQSINVRCHKLPSIKMKIARVLPKQNRLVDFAINSYRTLNGFTKDSSPPDKLFTGNDDWFNNYWLQNSTLIRIIIISPRKRPRLRKGKFPSRSATSYSAMEFCNAVPSWISSAGLRIRFPCL</sequence>
<keyword evidence="1" id="KW-1133">Transmembrane helix</keyword>
<keyword evidence="3" id="KW-1185">Reference proteome</keyword>
<protein>
    <submittedName>
        <fullName evidence="2">Uncharacterized protein</fullName>
    </submittedName>
</protein>
<proteinExistence type="predicted"/>
<dbReference type="AlphaFoldDB" id="A0A0V1I1M8"/>
<gene>
    <name evidence="2" type="ORF">T11_18268</name>
</gene>
<evidence type="ECO:0000313" key="2">
    <source>
        <dbReference type="EMBL" id="KRZ16146.1"/>
    </source>
</evidence>
<reference evidence="2 3" key="1">
    <citation type="submission" date="2015-01" db="EMBL/GenBank/DDBJ databases">
        <title>Evolution of Trichinella species and genotypes.</title>
        <authorList>
            <person name="Korhonen P.K."/>
            <person name="Edoardo P."/>
            <person name="Giuseppe L.R."/>
            <person name="Gasser R.B."/>
        </authorList>
    </citation>
    <scope>NUCLEOTIDE SEQUENCE [LARGE SCALE GENOMIC DNA]</scope>
    <source>
        <strain evidence="2">ISS1029</strain>
    </source>
</reference>
<name>A0A0V1I1M8_9BILA</name>